<gene>
    <name evidence="5" type="ORF">GCM10023313_31730</name>
</gene>
<feature type="domain" description="HTH araC/xylS-type" evidence="4">
    <location>
        <begin position="197"/>
        <end position="295"/>
    </location>
</feature>
<dbReference type="PANTHER" id="PTHR43280:SF32">
    <property type="entry name" value="TRANSCRIPTIONAL REGULATORY PROTEIN"/>
    <property type="match status" value="1"/>
</dbReference>
<dbReference type="PROSITE" id="PS01124">
    <property type="entry name" value="HTH_ARAC_FAMILY_2"/>
    <property type="match status" value="1"/>
</dbReference>
<dbReference type="Pfam" id="PF12833">
    <property type="entry name" value="HTH_18"/>
    <property type="match status" value="1"/>
</dbReference>
<keyword evidence="2" id="KW-0238">DNA-binding</keyword>
<keyword evidence="6" id="KW-1185">Reference proteome</keyword>
<evidence type="ECO:0000313" key="5">
    <source>
        <dbReference type="EMBL" id="GAA4924947.1"/>
    </source>
</evidence>
<proteinExistence type="predicted"/>
<dbReference type="InterPro" id="IPR009057">
    <property type="entry name" value="Homeodomain-like_sf"/>
</dbReference>
<evidence type="ECO:0000259" key="4">
    <source>
        <dbReference type="PROSITE" id="PS01124"/>
    </source>
</evidence>
<dbReference type="SMART" id="SM00342">
    <property type="entry name" value="HTH_ARAC"/>
    <property type="match status" value="1"/>
</dbReference>
<keyword evidence="1" id="KW-0805">Transcription regulation</keyword>
<evidence type="ECO:0000256" key="2">
    <source>
        <dbReference type="ARBA" id="ARBA00023125"/>
    </source>
</evidence>
<dbReference type="PRINTS" id="PR00032">
    <property type="entry name" value="HTHARAC"/>
</dbReference>
<dbReference type="Gene3D" id="2.60.120.10">
    <property type="entry name" value="Jelly Rolls"/>
    <property type="match status" value="1"/>
</dbReference>
<evidence type="ECO:0000313" key="6">
    <source>
        <dbReference type="Proteomes" id="UP001501436"/>
    </source>
</evidence>
<evidence type="ECO:0000256" key="1">
    <source>
        <dbReference type="ARBA" id="ARBA00023015"/>
    </source>
</evidence>
<accession>A0ABP9G0R8</accession>
<dbReference type="InterPro" id="IPR018060">
    <property type="entry name" value="HTH_AraC"/>
</dbReference>
<organism evidence="5 6">
    <name type="scientific">Mucilaginibacter defluvii</name>
    <dbReference type="NCBI Taxonomy" id="1196019"/>
    <lineage>
        <taxon>Bacteria</taxon>
        <taxon>Pseudomonadati</taxon>
        <taxon>Bacteroidota</taxon>
        <taxon>Sphingobacteriia</taxon>
        <taxon>Sphingobacteriales</taxon>
        <taxon>Sphingobacteriaceae</taxon>
        <taxon>Mucilaginibacter</taxon>
    </lineage>
</organism>
<evidence type="ECO:0000256" key="3">
    <source>
        <dbReference type="ARBA" id="ARBA00023163"/>
    </source>
</evidence>
<reference evidence="6" key="1">
    <citation type="journal article" date="2019" name="Int. J. Syst. Evol. Microbiol.">
        <title>The Global Catalogue of Microorganisms (GCM) 10K type strain sequencing project: providing services to taxonomists for standard genome sequencing and annotation.</title>
        <authorList>
            <consortium name="The Broad Institute Genomics Platform"/>
            <consortium name="The Broad Institute Genome Sequencing Center for Infectious Disease"/>
            <person name="Wu L."/>
            <person name="Ma J."/>
        </authorList>
    </citation>
    <scope>NUCLEOTIDE SEQUENCE [LARGE SCALE GENOMIC DNA]</scope>
    <source>
        <strain evidence="6">JCM 18283</strain>
    </source>
</reference>
<protein>
    <submittedName>
        <fullName evidence="5">Helix-turn-helix transcriptional regulator</fullName>
    </submittedName>
</protein>
<keyword evidence="3" id="KW-0804">Transcription</keyword>
<dbReference type="EMBL" id="BAABJI010000002">
    <property type="protein sequence ID" value="GAA4924947.1"/>
    <property type="molecule type" value="Genomic_DNA"/>
</dbReference>
<comment type="caution">
    <text evidence="5">The sequence shown here is derived from an EMBL/GenBank/DDBJ whole genome shotgun (WGS) entry which is preliminary data.</text>
</comment>
<dbReference type="RefSeq" id="WP_345332455.1">
    <property type="nucleotide sequence ID" value="NZ_BAABJI010000002.1"/>
</dbReference>
<dbReference type="InterPro" id="IPR014710">
    <property type="entry name" value="RmlC-like_jellyroll"/>
</dbReference>
<dbReference type="Gene3D" id="1.10.10.60">
    <property type="entry name" value="Homeodomain-like"/>
    <property type="match status" value="1"/>
</dbReference>
<dbReference type="Proteomes" id="UP001501436">
    <property type="component" value="Unassembled WGS sequence"/>
</dbReference>
<dbReference type="InterPro" id="IPR011051">
    <property type="entry name" value="RmlC_Cupin_sf"/>
</dbReference>
<dbReference type="SUPFAM" id="SSF46689">
    <property type="entry name" value="Homeodomain-like"/>
    <property type="match status" value="1"/>
</dbReference>
<name>A0ABP9G0R8_9SPHI</name>
<sequence length="298" mass="33338">MGLNKINTYNPLAFTSRFMPAEEMKALAGDFFVLPVEDMYCHLKRPVPASRATSHSILYITEGEARMGVGNTNYTIGPNQMLVVAAGQVFSFATGDVNKGFICNFSDGLITAKFGSAELLHSFEFLKVWGNPLIEPDAETGGYIGQLFRRLVIEYSKNKLRNIDVLQPYLLSLLSEINRAYVPLLANGNVQSNILINKFKELVFAKFRIDKRVADYAEMLSISPNHLNKIVKNATQKSPSAWIDEAIIAEARVLLIQTNYTVSEISHALGLDDPSYFTRLFKRHEGITPSAYRTIDKC</sequence>
<dbReference type="InterPro" id="IPR020449">
    <property type="entry name" value="Tscrpt_reg_AraC-type_HTH"/>
</dbReference>
<dbReference type="PANTHER" id="PTHR43280">
    <property type="entry name" value="ARAC-FAMILY TRANSCRIPTIONAL REGULATOR"/>
    <property type="match status" value="1"/>
</dbReference>
<dbReference type="SUPFAM" id="SSF51182">
    <property type="entry name" value="RmlC-like cupins"/>
    <property type="match status" value="1"/>
</dbReference>